<dbReference type="EMBL" id="CAEZSZ010000060">
    <property type="protein sequence ID" value="CAB4555999.1"/>
    <property type="molecule type" value="Genomic_DNA"/>
</dbReference>
<keyword evidence="2" id="KW-0548">Nucleotidyltransferase</keyword>
<gene>
    <name evidence="9" type="ORF">UFOPK1561_00601</name>
</gene>
<evidence type="ECO:0000256" key="6">
    <source>
        <dbReference type="ARBA" id="ARBA00023268"/>
    </source>
</evidence>
<dbReference type="PANTHER" id="PTHR30621">
    <property type="entry name" value="GLUTAMINE SYNTHETASE ADENYLYLTRANSFERASE"/>
    <property type="match status" value="1"/>
</dbReference>
<dbReference type="Pfam" id="PF03710">
    <property type="entry name" value="GlnE"/>
    <property type="match status" value="2"/>
</dbReference>
<evidence type="ECO:0000259" key="8">
    <source>
        <dbReference type="Pfam" id="PF08335"/>
    </source>
</evidence>
<evidence type="ECO:0000256" key="4">
    <source>
        <dbReference type="ARBA" id="ARBA00022840"/>
    </source>
</evidence>
<dbReference type="InterPro" id="IPR023057">
    <property type="entry name" value="GlnE"/>
</dbReference>
<proteinExistence type="predicted"/>
<keyword evidence="5" id="KW-0460">Magnesium</keyword>
<dbReference type="AlphaFoldDB" id="A0A6J6D053"/>
<dbReference type="Gene3D" id="3.30.460.10">
    <property type="entry name" value="Beta Polymerase, domain 2"/>
    <property type="match status" value="2"/>
</dbReference>
<dbReference type="GO" id="GO:0008882">
    <property type="term" value="F:[glutamate-ammonia-ligase] adenylyltransferase activity"/>
    <property type="evidence" value="ECO:0007669"/>
    <property type="project" value="InterPro"/>
</dbReference>
<evidence type="ECO:0000256" key="3">
    <source>
        <dbReference type="ARBA" id="ARBA00022741"/>
    </source>
</evidence>
<dbReference type="GO" id="GO:0005829">
    <property type="term" value="C:cytosol"/>
    <property type="evidence" value="ECO:0007669"/>
    <property type="project" value="TreeGrafter"/>
</dbReference>
<dbReference type="SUPFAM" id="SSF81301">
    <property type="entry name" value="Nucleotidyltransferase"/>
    <property type="match status" value="2"/>
</dbReference>
<feature type="domain" description="PII-uridylyltransferase/Glutamine-synthetase adenylyltransferase" evidence="8">
    <location>
        <begin position="870"/>
        <end position="992"/>
    </location>
</feature>
<evidence type="ECO:0000256" key="2">
    <source>
        <dbReference type="ARBA" id="ARBA00022695"/>
    </source>
</evidence>
<keyword evidence="4" id="KW-0067">ATP-binding</keyword>
<evidence type="ECO:0000259" key="7">
    <source>
        <dbReference type="Pfam" id="PF03710"/>
    </source>
</evidence>
<feature type="domain" description="PII-uridylyltransferase/Glutamine-synthetase adenylyltransferase" evidence="8">
    <location>
        <begin position="353"/>
        <end position="491"/>
    </location>
</feature>
<dbReference type="Pfam" id="PF08335">
    <property type="entry name" value="GlnD_UR_UTase"/>
    <property type="match status" value="2"/>
</dbReference>
<sequence length="1004" mass="112100">MARQESLGLSDYARYGFTELEATSKNINELETLLGASCQENLKTLSAVANPDQALESLIRLSRQQGSAIKTLLAKSDSAQRLCQLLGASSALTEFIERHPNQLQVFSHPPVLKDAETYQQNLLASISSLIKTPFESTKAWDAIRIGYRTELLEIAIYDLTRDESQAAIPDVAAALADIAAAAIEAGLQVARAELKNSSDHGVFSEAEVDNTLLSVIAMGKCGARELNYISDVDVIFVADSAAESLEPQRAVEVATKLATRMMRAMDGTASEPMLWQVDPNLRPEGKSGSLVRTLDSHVAYYDRWAQSWEFQALLKARPIAGDKALGERYVSALSPKVWSSSTRENFVESVQRMRERVTEFIPAEEIDRQLKLGPGGLRDIEFTVQLLQLVHGRTDESVRQRDTVSAIHALTEAGYIGRSDANEFSAHYKFLRLLEHRIQMSEMRRTHLMPIQPAKQRSLARSVSVKLTVDDLLEKWDAVKVEVRALHQRIFYRPLLSAMSKLGEDSLSLSSEQVIDRLRAIGFVNPKGALDQIQALTSGLSRRAVIQKQLLPVLLQWFSEGTDPDAALLSFRRLSEDLGDSHWYLRMLRDSSGAAERMTQVLSNSRLATSLFERIPEAAAWFERLEELIPMTEQELTKEFDAVISRHDSADDASSSIRNIRRRETLRIAIGAVLGELDIEQVARGLSDLTACYLRAALDIAIETLEEDSPDLTSGVDFAIIAMGRFGGEELGFGSDADVMYLYKAGPGIENEVAQKVSERIIAEIKKITSDQVLEFQIDIDLRPEGKNGPVVRSIDSYEAYYQRWSDTWEAQALLRARPIAGSAALQNEFLELINRYRYPSQFSSSAATEIRRIKARVETERLPLGADPKRHLKLGRGSLSDVEWLVQLLQMQHGAEHKSIRTPKTLDALAAMVSESIIAEHDARVLSEAWLLASRLRSASVLWANKSSDVLPSDRRQLEGMARILEYPRGSASVLEEDYLAFTRRSRMVYERLFFGDVKASDD</sequence>
<dbReference type="InterPro" id="IPR005190">
    <property type="entry name" value="GlnE_rpt_dom"/>
</dbReference>
<keyword evidence="6" id="KW-0511">Multifunctional enzyme</keyword>
<name>A0A6J6D053_9ZZZZ</name>
<organism evidence="9">
    <name type="scientific">freshwater metagenome</name>
    <dbReference type="NCBI Taxonomy" id="449393"/>
    <lineage>
        <taxon>unclassified sequences</taxon>
        <taxon>metagenomes</taxon>
        <taxon>ecological metagenomes</taxon>
    </lineage>
</organism>
<feature type="domain" description="Glutamate-ammonia ligase adenylyltransferase repeated" evidence="7">
    <location>
        <begin position="80"/>
        <end position="328"/>
    </location>
</feature>
<dbReference type="CDD" id="cd05401">
    <property type="entry name" value="NT_GlnE_GlnD_like"/>
    <property type="match status" value="2"/>
</dbReference>
<evidence type="ECO:0000313" key="9">
    <source>
        <dbReference type="EMBL" id="CAB4555999.1"/>
    </source>
</evidence>
<dbReference type="InterPro" id="IPR043519">
    <property type="entry name" value="NT_sf"/>
</dbReference>
<dbReference type="NCBIfam" id="NF010707">
    <property type="entry name" value="PRK14109.1"/>
    <property type="match status" value="1"/>
</dbReference>
<dbReference type="InterPro" id="IPR013546">
    <property type="entry name" value="PII_UdlTrfase/GS_AdlTrfase"/>
</dbReference>
<dbReference type="SUPFAM" id="SSF81593">
    <property type="entry name" value="Nucleotidyltransferase substrate binding subunit/domain"/>
    <property type="match status" value="2"/>
</dbReference>
<protein>
    <submittedName>
        <fullName evidence="9">Unannotated protein</fullName>
    </submittedName>
</protein>
<dbReference type="GO" id="GO:0000820">
    <property type="term" value="P:regulation of glutamine family amino acid metabolic process"/>
    <property type="evidence" value="ECO:0007669"/>
    <property type="project" value="TreeGrafter"/>
</dbReference>
<dbReference type="GO" id="GO:0005524">
    <property type="term" value="F:ATP binding"/>
    <property type="evidence" value="ECO:0007669"/>
    <property type="project" value="UniProtKB-KW"/>
</dbReference>
<dbReference type="Gene3D" id="1.20.120.330">
    <property type="entry name" value="Nucleotidyltransferases domain 2"/>
    <property type="match status" value="2"/>
</dbReference>
<dbReference type="PANTHER" id="PTHR30621:SF0">
    <property type="entry name" value="BIFUNCTIONAL GLUTAMINE SYNTHETASE ADENYLYLTRANSFERASE_ADENYLYL-REMOVING ENZYME"/>
    <property type="match status" value="1"/>
</dbReference>
<evidence type="ECO:0000256" key="1">
    <source>
        <dbReference type="ARBA" id="ARBA00022679"/>
    </source>
</evidence>
<accession>A0A6J6D053</accession>
<keyword evidence="3" id="KW-0547">Nucleotide-binding</keyword>
<feature type="domain" description="Glutamate-ammonia ligase adenylyltransferase repeated" evidence="7">
    <location>
        <begin position="596"/>
        <end position="832"/>
    </location>
</feature>
<evidence type="ECO:0000256" key="5">
    <source>
        <dbReference type="ARBA" id="ARBA00022842"/>
    </source>
</evidence>
<reference evidence="9" key="1">
    <citation type="submission" date="2020-05" db="EMBL/GenBank/DDBJ databases">
        <authorList>
            <person name="Chiriac C."/>
            <person name="Salcher M."/>
            <person name="Ghai R."/>
            <person name="Kavagutti S V."/>
        </authorList>
    </citation>
    <scope>NUCLEOTIDE SEQUENCE</scope>
</reference>
<keyword evidence="1" id="KW-0808">Transferase</keyword>